<feature type="domain" description="DUF4357" evidence="1">
    <location>
        <begin position="223"/>
        <end position="276"/>
    </location>
</feature>
<evidence type="ECO:0000313" key="3">
    <source>
        <dbReference type="Proteomes" id="UP001489509"/>
    </source>
</evidence>
<evidence type="ECO:0000313" key="2">
    <source>
        <dbReference type="EMBL" id="MEQ2440466.1"/>
    </source>
</evidence>
<gene>
    <name evidence="2" type="ORF">WMO26_06475</name>
</gene>
<proteinExistence type="predicted"/>
<keyword evidence="3" id="KW-1185">Reference proteome</keyword>
<protein>
    <submittedName>
        <fullName evidence="2">GIY-YIG nuclease family protein</fullName>
    </submittedName>
</protein>
<dbReference type="RefSeq" id="WP_349219047.1">
    <property type="nucleotide sequence ID" value="NZ_JBBMFD010000008.1"/>
</dbReference>
<dbReference type="InterPro" id="IPR025579">
    <property type="entry name" value="DUF4357"/>
</dbReference>
<dbReference type="Pfam" id="PF14267">
    <property type="entry name" value="DUF4357"/>
    <property type="match status" value="1"/>
</dbReference>
<organism evidence="2 3">
    <name type="scientific">Solibaculum intestinale</name>
    <dbReference type="NCBI Taxonomy" id="3133165"/>
    <lineage>
        <taxon>Bacteria</taxon>
        <taxon>Bacillati</taxon>
        <taxon>Bacillota</taxon>
        <taxon>Clostridia</taxon>
        <taxon>Eubacteriales</taxon>
        <taxon>Oscillospiraceae</taxon>
        <taxon>Solibaculum</taxon>
    </lineage>
</organism>
<reference evidence="2 3" key="1">
    <citation type="submission" date="2024-03" db="EMBL/GenBank/DDBJ databases">
        <title>Human intestinal bacterial collection.</title>
        <authorList>
            <person name="Pauvert C."/>
            <person name="Hitch T.C.A."/>
            <person name="Clavel T."/>
        </authorList>
    </citation>
    <scope>NUCLEOTIDE SEQUENCE [LARGE SCALE GENOMIC DNA]</scope>
    <source>
        <strain evidence="2 3">CLA-JM-H44</strain>
    </source>
</reference>
<name>A0ABV1DZI4_9FIRM</name>
<dbReference type="EMBL" id="JBBMFD010000008">
    <property type="protein sequence ID" value="MEQ2440466.1"/>
    <property type="molecule type" value="Genomic_DNA"/>
</dbReference>
<accession>A0ABV1DZI4</accession>
<dbReference type="Proteomes" id="UP001489509">
    <property type="component" value="Unassembled WGS sequence"/>
</dbReference>
<evidence type="ECO:0000259" key="1">
    <source>
        <dbReference type="Pfam" id="PF14267"/>
    </source>
</evidence>
<sequence>MGRLIRTFLVKDNPDGLKTLEISNMTIKATVFPRPLLKDFLERDESRRPGVYMLYGNSIDEQSKPILYIGEGDPVSERIKSHGVNKEFWTDAFVFTSKDEYLTKTQIKYLESKLIDIAKEVKRVKLDNINISSKPTISEVDKAEVQQFLEAIQLLVNVLNLSFFKPLSYNSELPKENEIIYEYRIKNYLGKMAIRDGKYVLLAGSTASKSFRKSASQNIRDIRATLEHDGAIVESQNENELVVVRDIPCNSPSRAAVIISGGNTAGPRMWKYNGKTLKELEKS</sequence>
<dbReference type="CDD" id="cd10447">
    <property type="entry name" value="GIY-YIG_unchar_2"/>
    <property type="match status" value="1"/>
</dbReference>
<comment type="caution">
    <text evidence="2">The sequence shown here is derived from an EMBL/GenBank/DDBJ whole genome shotgun (WGS) entry which is preliminary data.</text>
</comment>